<evidence type="ECO:0000313" key="15">
    <source>
        <dbReference type="RefSeq" id="XP_070851858.1"/>
    </source>
</evidence>
<dbReference type="SUPFAM" id="SSF52540">
    <property type="entry name" value="P-loop containing nucleoside triphosphate hydrolases"/>
    <property type="match status" value="1"/>
</dbReference>
<dbReference type="InterPro" id="IPR014352">
    <property type="entry name" value="FERM/acyl-CoA-bd_prot_sf"/>
</dbReference>
<feature type="domain" description="FERM" evidence="7">
    <location>
        <begin position="1787"/>
        <end position="2075"/>
    </location>
</feature>
<evidence type="ECO:0000256" key="2">
    <source>
        <dbReference type="ARBA" id="ARBA00022741"/>
    </source>
</evidence>
<dbReference type="InterPro" id="IPR035963">
    <property type="entry name" value="FERM_2"/>
</dbReference>
<feature type="domain" description="Ras-associating" evidence="8">
    <location>
        <begin position="1785"/>
        <end position="1888"/>
    </location>
</feature>
<dbReference type="Gene3D" id="3.10.20.90">
    <property type="entry name" value="Phosphatidylinositol 3-kinase Catalytic Subunit, Chain A, domain 1"/>
    <property type="match status" value="2"/>
</dbReference>
<gene>
    <name evidence="12 13 14 15" type="primary">Myo81F</name>
</gene>
<evidence type="ECO:0000256" key="3">
    <source>
        <dbReference type="ARBA" id="ARBA00022840"/>
    </source>
</evidence>
<dbReference type="SUPFAM" id="SSF54236">
    <property type="entry name" value="Ubiquitin-like"/>
    <property type="match status" value="2"/>
</dbReference>
<feature type="domain" description="MyTH4" evidence="9">
    <location>
        <begin position="1054"/>
        <end position="1204"/>
    </location>
</feature>
<dbReference type="Pfam" id="PF21989">
    <property type="entry name" value="RA_2"/>
    <property type="match status" value="2"/>
</dbReference>
<evidence type="ECO:0000259" key="8">
    <source>
        <dbReference type="PROSITE" id="PS50200"/>
    </source>
</evidence>
<keyword evidence="4 6" id="KW-0518">Myosin</keyword>
<dbReference type="GeneID" id="136117703"/>
<dbReference type="InterPro" id="IPR038185">
    <property type="entry name" value="MyTH4_dom_sf"/>
</dbReference>
<dbReference type="InterPro" id="IPR051724">
    <property type="entry name" value="Actin_motor_Myosin"/>
</dbReference>
<keyword evidence="11" id="KW-1185">Reference proteome</keyword>
<dbReference type="SUPFAM" id="SSF50729">
    <property type="entry name" value="PH domain-like"/>
    <property type="match status" value="2"/>
</dbReference>
<feature type="region of interest" description="Actin-binding" evidence="6">
    <location>
        <begin position="566"/>
        <end position="588"/>
    </location>
</feature>
<dbReference type="PROSITE" id="PS51016">
    <property type="entry name" value="MYTH4"/>
    <property type="match status" value="2"/>
</dbReference>
<dbReference type="Pfam" id="PF00612">
    <property type="entry name" value="IQ"/>
    <property type="match status" value="1"/>
</dbReference>
<dbReference type="SMART" id="SM00295">
    <property type="entry name" value="B41"/>
    <property type="match status" value="2"/>
</dbReference>
<dbReference type="Gene3D" id="1.20.5.190">
    <property type="match status" value="1"/>
</dbReference>
<dbReference type="Gene3D" id="1.10.10.820">
    <property type="match status" value="1"/>
</dbReference>
<evidence type="ECO:0000256" key="1">
    <source>
        <dbReference type="ARBA" id="ARBA00022468"/>
    </source>
</evidence>
<dbReference type="Gene3D" id="2.30.29.30">
    <property type="entry name" value="Pleckstrin-homology domain (PH domain)/Phosphotyrosine-binding domain (PTB)"/>
    <property type="match status" value="2"/>
</dbReference>
<keyword evidence="5 6" id="KW-0505">Motor protein</keyword>
<evidence type="ECO:0000256" key="6">
    <source>
        <dbReference type="PROSITE-ProRule" id="PRU00782"/>
    </source>
</evidence>
<dbReference type="InterPro" id="IPR000159">
    <property type="entry name" value="RA_dom"/>
</dbReference>
<accession>A0ABM4TPF6</accession>
<dbReference type="PROSITE" id="PS50200">
    <property type="entry name" value="RA"/>
    <property type="match status" value="1"/>
</dbReference>
<keyword evidence="2 6" id="KW-0547">Nucleotide-binding</keyword>
<dbReference type="RefSeq" id="XP_070851856.1">
    <property type="nucleotide sequence ID" value="XM_070995755.1"/>
</dbReference>
<dbReference type="Pfam" id="PF00784">
    <property type="entry name" value="MyTH4"/>
    <property type="match status" value="2"/>
</dbReference>
<dbReference type="RefSeq" id="XP_070851855.1">
    <property type="nucleotide sequence ID" value="XM_070995754.1"/>
</dbReference>
<dbReference type="Gene3D" id="3.40.850.10">
    <property type="entry name" value="Kinesin motor domain"/>
    <property type="match status" value="1"/>
</dbReference>
<dbReference type="Pfam" id="PF00373">
    <property type="entry name" value="FERM_M"/>
    <property type="match status" value="2"/>
</dbReference>
<feature type="domain" description="Myosin motor" evidence="10">
    <location>
        <begin position="8"/>
        <end position="685"/>
    </location>
</feature>
<protein>
    <submittedName>
        <fullName evidence="12 13">Unconventional myosin-VIIa isoform X1</fullName>
    </submittedName>
</protein>
<dbReference type="SMART" id="SM00242">
    <property type="entry name" value="MYSc"/>
    <property type="match status" value="1"/>
</dbReference>
<evidence type="ECO:0000256" key="4">
    <source>
        <dbReference type="ARBA" id="ARBA00023123"/>
    </source>
</evidence>
<proteinExistence type="inferred from homology"/>
<dbReference type="CDD" id="cd14473">
    <property type="entry name" value="FERM_B-lobe"/>
    <property type="match status" value="2"/>
</dbReference>
<dbReference type="Proteomes" id="UP001652628">
    <property type="component" value="Chromosome 3"/>
</dbReference>
<dbReference type="InterPro" id="IPR011993">
    <property type="entry name" value="PH-like_dom_sf"/>
</dbReference>
<dbReference type="PRINTS" id="PR00193">
    <property type="entry name" value="MYOSINHEAVY"/>
</dbReference>
<dbReference type="Gene3D" id="1.25.40.530">
    <property type="entry name" value="MyTH4 domain"/>
    <property type="match status" value="2"/>
</dbReference>
<keyword evidence="3 6" id="KW-0067">ATP-binding</keyword>
<feature type="domain" description="MyTH4" evidence="9">
    <location>
        <begin position="1622"/>
        <end position="1782"/>
    </location>
</feature>
<dbReference type="Gene3D" id="1.20.58.530">
    <property type="match status" value="1"/>
</dbReference>
<dbReference type="PANTHER" id="PTHR46049:SF5">
    <property type="entry name" value="PLECKSTRIN HOMOLOGY DOMAIN-CONTAINING FAMILY H MEMBER 3"/>
    <property type="match status" value="1"/>
</dbReference>
<dbReference type="Pfam" id="PF00063">
    <property type="entry name" value="Myosin_head"/>
    <property type="match status" value="1"/>
</dbReference>
<organism evidence="11 12">
    <name type="scientific">Drosophila suzukii</name>
    <name type="common">Spotted-wing drosophila fruit fly</name>
    <dbReference type="NCBI Taxonomy" id="28584"/>
    <lineage>
        <taxon>Eukaryota</taxon>
        <taxon>Metazoa</taxon>
        <taxon>Ecdysozoa</taxon>
        <taxon>Arthropoda</taxon>
        <taxon>Hexapoda</taxon>
        <taxon>Insecta</taxon>
        <taxon>Pterygota</taxon>
        <taxon>Neoptera</taxon>
        <taxon>Endopterygota</taxon>
        <taxon>Diptera</taxon>
        <taxon>Brachycera</taxon>
        <taxon>Muscomorpha</taxon>
        <taxon>Ephydroidea</taxon>
        <taxon>Drosophilidae</taxon>
        <taxon>Drosophila</taxon>
        <taxon>Sophophora</taxon>
    </lineage>
</organism>
<evidence type="ECO:0000259" key="9">
    <source>
        <dbReference type="PROSITE" id="PS51016"/>
    </source>
</evidence>
<dbReference type="SMART" id="SM00314">
    <property type="entry name" value="RA"/>
    <property type="match status" value="2"/>
</dbReference>
<evidence type="ECO:0000313" key="11">
    <source>
        <dbReference type="Proteomes" id="UP001652628"/>
    </source>
</evidence>
<dbReference type="SUPFAM" id="SSF47031">
    <property type="entry name" value="Second domain of FERM"/>
    <property type="match status" value="2"/>
</dbReference>
<evidence type="ECO:0000256" key="5">
    <source>
        <dbReference type="ARBA" id="ARBA00023175"/>
    </source>
</evidence>
<evidence type="ECO:0000313" key="13">
    <source>
        <dbReference type="RefSeq" id="XP_070851856.1"/>
    </source>
</evidence>
<dbReference type="InterPro" id="IPR036961">
    <property type="entry name" value="Kinesin_motor_dom_sf"/>
</dbReference>
<dbReference type="PANTHER" id="PTHR46049">
    <property type="entry name" value="AGAP003327-PA"/>
    <property type="match status" value="1"/>
</dbReference>
<dbReference type="InterPro" id="IPR001609">
    <property type="entry name" value="Myosin_head_motor_dom-like"/>
</dbReference>
<comment type="similarity">
    <text evidence="6">Belongs to the TRAFAC class myosin-kinesin ATPase superfamily. Myosin family.</text>
</comment>
<dbReference type="InterPro" id="IPR019748">
    <property type="entry name" value="FERM_central"/>
</dbReference>
<evidence type="ECO:0000313" key="12">
    <source>
        <dbReference type="RefSeq" id="XP_070851855.1"/>
    </source>
</evidence>
<dbReference type="InterPro" id="IPR027417">
    <property type="entry name" value="P-loop_NTPase"/>
</dbReference>
<dbReference type="SMART" id="SM00139">
    <property type="entry name" value="MyTH4"/>
    <property type="match status" value="2"/>
</dbReference>
<dbReference type="Gene3D" id="1.20.80.10">
    <property type="match status" value="2"/>
</dbReference>
<keyword evidence="6" id="KW-0009">Actin-binding</keyword>
<evidence type="ECO:0000259" key="10">
    <source>
        <dbReference type="PROSITE" id="PS51456"/>
    </source>
</evidence>
<evidence type="ECO:0000313" key="14">
    <source>
        <dbReference type="RefSeq" id="XP_070851857.1"/>
    </source>
</evidence>
<dbReference type="InterPro" id="IPR000857">
    <property type="entry name" value="MyTH4_dom"/>
</dbReference>
<dbReference type="RefSeq" id="XP_070851857.1">
    <property type="nucleotide sequence ID" value="XM_070995756.1"/>
</dbReference>
<feature type="binding site" evidence="6">
    <location>
        <begin position="101"/>
        <end position="108"/>
    </location>
    <ligand>
        <name>ATP</name>
        <dbReference type="ChEBI" id="CHEBI:30616"/>
    </ligand>
</feature>
<dbReference type="InterPro" id="IPR000048">
    <property type="entry name" value="IQ_motif_EF-hand-BS"/>
</dbReference>
<dbReference type="Gene3D" id="6.20.240.20">
    <property type="match status" value="1"/>
</dbReference>
<reference evidence="12 13" key="1">
    <citation type="submission" date="2025-05" db="UniProtKB">
        <authorList>
            <consortium name="RefSeq"/>
        </authorList>
    </citation>
    <scope>IDENTIFICATION</scope>
</reference>
<feature type="domain" description="FERM" evidence="7">
    <location>
        <begin position="1209"/>
        <end position="1534"/>
    </location>
</feature>
<dbReference type="InterPro" id="IPR029071">
    <property type="entry name" value="Ubiquitin-like_domsf"/>
</dbReference>
<dbReference type="CDD" id="cd17208">
    <property type="entry name" value="FERM_F1_DdMyo7_like"/>
    <property type="match status" value="2"/>
</dbReference>
<dbReference type="Gene3D" id="1.20.120.720">
    <property type="entry name" value="Myosin VI head, motor domain, U50 subdomain"/>
    <property type="match status" value="1"/>
</dbReference>
<dbReference type="PROSITE" id="PS50096">
    <property type="entry name" value="IQ"/>
    <property type="match status" value="2"/>
</dbReference>
<evidence type="ECO:0000259" key="7">
    <source>
        <dbReference type="PROSITE" id="PS50057"/>
    </source>
</evidence>
<dbReference type="PROSITE" id="PS51456">
    <property type="entry name" value="MYOSIN_MOTOR"/>
    <property type="match status" value="1"/>
</dbReference>
<name>A0ABM4TPF6_DROSZ</name>
<dbReference type="InterPro" id="IPR019749">
    <property type="entry name" value="Band_41_domain"/>
</dbReference>
<sequence length="2075" mass="240517">MMSSDRKVGVADMITMSEIDEIGINQNLYIRYISDIIYTYTGSILIAVNPYKNINIYNKEHVFKYHTCKLGDLSPHVFALTEAAFTSIVDDHINQACVISGESGAGKTETTKFILQYLCTITSNISSWIQQQILEANTILEAFGNAKTIRNDNSSRFGKFMQVCFDDYNCIKGCVIQDYLLEQSRITFQSEGERNYHIMYQLVAQGQKNIHIANAFHLRPPDFYKYLNITSTEQININQESMKFDAVTMAFTVLQIPQFVIDGVFKVLSSILWLGNIQFLDIDGEGCDFSNSDQEAISYISNLLGLKRCDFEKVLLIRQINVRGNITEIPLKIKEAVENRHAMAKALYSRTFTWLVTKINNCTNPGQDGATFLGVLDIFGFENFSHNSFEQLCINYTNEKLHKFFNYYVFALEQSIYKQEEISFDHVAFTDNSQCLEILEKPPRCVFKLLTEQCHMPKGSDSAYLINLHSEFEFHPNYIKGNDRRHWETEFGIRHYAGSVIYVADGFVEKNRDVQQDVLFHHMSCSEDMFVKDLSNYQDHQYISSSYSRGSSKSKCTVSDTFRHQLQSLIDVLQNTKPWYVRCIKPNLTKRPNNYNHSLVLDQLKYLGVVDIIRIRREGYPIHLSHEDFIVKYKCLMKDKSVECQHKYVTDILETVKLPKTEWQFGKSKIFLRSVVHQLLENKRKENVYKSAVIIQKYWKRFYCFNSFLRIKLAVLKIQHAYKGWRLRIDFIRMRRSAIVIQSHLRGVFAREVATALREMRRVDEEMKKRDSMYEQFTTIQSNTLADCERLIQEEITVLAHISDSAQNLPKPFDKDINSKKSSTESLIQQDSVDLDNIFAFLGESDTTIGHPLIEEINDEMNNLVKDLDDEIELCTQNEINFEIHETGKSFTTKGVPSLPEPTVPPPPPPTSTNFTKKYFKPEPIYEAINANKLPNTNQVTGGNETSPKFKITNENIKSPPTPSCSIFVKYEIDDEREQRRKQRVEKKIHELNYNDNRHKDVHNDDSFYNILEFAENYFNTYELSSDSNLISTLARKGKNNSDLKGKHEMTMFSKTDKIPTSHIHMYDPENVLLSCNMFRELCKYMRGEHNAERELQIIQYIIGLGIEREELRDEIFVQCIRQTRNNPNMEWTDRIWLIMCLSIVAFQPSKLLFRYFVSFIKQSMKQLDGKLRQYSQWCFDNCKSTKVSTRIYPPSSVEVAAMRRLGTIVCRFFFLDARTKAIDVHPTDTAGDAVQKLAEKLNLTTIDGWAIYQSRPDGEEHIKSYDYLYDIISAWELNQTSSTTLKCKANGSPSGENRFVFKKRLFKSTHELSQDPVEVSMLYSQAVHSVVKKDEFPVSEKVALQLAGLQAQVALGDPSNQPKPEYYSDVKSFLPHRISKTREQQFWIPILAQAHRQYGSSRNELTAKVLYLSCVMQYPLYGTTMFKVNYKGYWNFVNNILLGIHCEGIMFVHPEDKSVIYQFKYVDIESIMLDPSDSFITISLNRNTHLLYKNTRDGCSVIEPQKCFVFETLQKNDIGSLIISYCPALSNWILNIVECSKKIKGTTNEDRLRLYQNVLVCRRQLVDMNIVKKPQELGGFLRNTLRRLSKHRLEKLRSEQGSNAQDHGETYKGFSHSFWAFSKQQIPFCLSMISEQEESVMVQIFDSILTFSGLGTSGETIKRAEDAHVRIVQSIIEKCMKKESLLIELYLQLIKQTTDHPDANSRVNLKNWALLSVVCSVILPSTKSIRKYLIAHLKRCSSDILSEEGKYARFAEHCFFRTQGTRRRQWTPSGQEILCTTNRRPCYSKFYFMDGQYYSIEFQPSSTTHEVLEIIKKKIGLHDKSKGYSIYEVIGNSERSLLLDEKICDVMAKWERYQTTSQLGTQVNTGAISQQQQYMFLFKKHLFCDNYINLDDTVEKELLYHQTMHNLRSERYPITEMEAIMLTALQSQLELGDFSQILTDYRLIASHCLPPRFVPNIPHEAVAMHHQSLRGMLPTEAKKAFLNLIQSWPLHRATIFDVMQSFTSNWPRMLWLAIDQQGIHLLEHRSRNILCSHSYESIMSFSPNLNSLMIFTGSEKKQSKVILSTSQVRK</sequence>
<dbReference type="RefSeq" id="XP_070851858.1">
    <property type="nucleotide sequence ID" value="XM_070995757.1"/>
</dbReference>
<dbReference type="PROSITE" id="PS50057">
    <property type="entry name" value="FERM_3"/>
    <property type="match status" value="2"/>
</dbReference>
<dbReference type="InterPro" id="IPR000299">
    <property type="entry name" value="FERM_domain"/>
</dbReference>
<dbReference type="SMART" id="SM00015">
    <property type="entry name" value="IQ"/>
    <property type="match status" value="3"/>
</dbReference>
<keyword evidence="1" id="KW-0343">GTPase activation</keyword>